<dbReference type="STRING" id="857340.A0A086SV78"/>
<keyword evidence="5" id="KW-1185">Reference proteome</keyword>
<dbReference type="OrthoDB" id="5430658at2759"/>
<sequence>MAADLQIGDLLASITGGTSSLPAGPPPPKRKAEDDLKATVKVAKKDAPLPKPAQPSRPLDRPNATSKPTNNGNGVKPISSAATLKPTNGAHRVTKPATPARSIPAAPSNSAPTANKTPKRGTYAEIMARAKKAQEAMGQVGKIQHKKVEKKDREAAAIPDPRASTKRPTASSGYQGTAKPGQRPGMSGGGMRNGTAASKDGTAARGKPAASERGRKATEGEQEKRFKKAAQATTGYTGTARPRPGGPTKKAAAVRGGALLNQPPRPPRGSSHKSRYEDDYDEELDDFIDYDEEDEEIDGGPRYHYDSDGSSDMEAGLDDIDVEERKAERIARLEDLKEQELEKSLKAAKEERKRKALEGLRAKRR</sequence>
<dbReference type="InterPro" id="IPR013256">
    <property type="entry name" value="Chromatin_SPT2"/>
</dbReference>
<keyword evidence="2" id="KW-0175">Coiled coil</keyword>
<feature type="region of interest" description="Disordered" evidence="3">
    <location>
        <begin position="1"/>
        <end position="315"/>
    </location>
</feature>
<evidence type="ECO:0000313" key="5">
    <source>
        <dbReference type="Proteomes" id="UP000029964"/>
    </source>
</evidence>
<comment type="similarity">
    <text evidence="1">Belongs to the SPT2 family.</text>
</comment>
<protein>
    <submittedName>
        <fullName evidence="4">Uncharacterized protein</fullName>
    </submittedName>
</protein>
<evidence type="ECO:0000313" key="4">
    <source>
        <dbReference type="EMBL" id="KFH41010.1"/>
    </source>
</evidence>
<dbReference type="Proteomes" id="UP000029964">
    <property type="component" value="Unassembled WGS sequence"/>
</dbReference>
<accession>A0A086SV78</accession>
<feature type="compositionally biased region" description="Basic and acidic residues" evidence="3">
    <location>
        <begin position="210"/>
        <end position="224"/>
    </location>
</feature>
<dbReference type="AlphaFoldDB" id="A0A086SV78"/>
<gene>
    <name evidence="4" type="ORF">ACRE_082910</name>
</gene>
<dbReference type="SMART" id="SM00784">
    <property type="entry name" value="SPT2"/>
    <property type="match status" value="1"/>
</dbReference>
<evidence type="ECO:0000256" key="1">
    <source>
        <dbReference type="ARBA" id="ARBA00006461"/>
    </source>
</evidence>
<evidence type="ECO:0000256" key="3">
    <source>
        <dbReference type="SAM" id="MobiDB-lite"/>
    </source>
</evidence>
<dbReference type="Pfam" id="PF08243">
    <property type="entry name" value="SPT2"/>
    <property type="match status" value="1"/>
</dbReference>
<organism evidence="4 5">
    <name type="scientific">Hapsidospora chrysogenum (strain ATCC 11550 / CBS 779.69 / DSM 880 / IAM 14645 / JCM 23072 / IMI 49137)</name>
    <name type="common">Acremonium chrysogenum</name>
    <dbReference type="NCBI Taxonomy" id="857340"/>
    <lineage>
        <taxon>Eukaryota</taxon>
        <taxon>Fungi</taxon>
        <taxon>Dikarya</taxon>
        <taxon>Ascomycota</taxon>
        <taxon>Pezizomycotina</taxon>
        <taxon>Sordariomycetes</taxon>
        <taxon>Hypocreomycetidae</taxon>
        <taxon>Hypocreales</taxon>
        <taxon>Bionectriaceae</taxon>
        <taxon>Hapsidospora</taxon>
    </lineage>
</organism>
<feature type="compositionally biased region" description="Low complexity" evidence="3">
    <location>
        <begin position="99"/>
        <end position="114"/>
    </location>
</feature>
<evidence type="ECO:0000256" key="2">
    <source>
        <dbReference type="ARBA" id="ARBA00023054"/>
    </source>
</evidence>
<proteinExistence type="inferred from homology"/>
<dbReference type="EMBL" id="JPKY01000152">
    <property type="protein sequence ID" value="KFH41010.1"/>
    <property type="molecule type" value="Genomic_DNA"/>
</dbReference>
<dbReference type="HOGENOM" id="CLU_049218_0_0_1"/>
<feature type="compositionally biased region" description="Polar residues" evidence="3">
    <location>
        <begin position="63"/>
        <end position="73"/>
    </location>
</feature>
<name>A0A086SV78_HAPC1</name>
<reference evidence="5" key="1">
    <citation type="journal article" date="2014" name="Genome Announc.">
        <title>Genome sequence and annotation of Acremonium chrysogenum, producer of the beta-lactam antibiotic cephalosporin C.</title>
        <authorList>
            <person name="Terfehr D."/>
            <person name="Dahlmann T.A."/>
            <person name="Specht T."/>
            <person name="Zadra I."/>
            <person name="Kuernsteiner H."/>
            <person name="Kueck U."/>
        </authorList>
    </citation>
    <scope>NUCLEOTIDE SEQUENCE [LARGE SCALE GENOMIC DNA]</scope>
    <source>
        <strain evidence="5">ATCC 11550 / CBS 779.69 / DSM 880 / IAM 14645 / JCM 23072 / IMI 49137</strain>
    </source>
</reference>
<feature type="compositionally biased region" description="Acidic residues" evidence="3">
    <location>
        <begin position="278"/>
        <end position="298"/>
    </location>
</feature>
<comment type="caution">
    <text evidence="4">The sequence shown here is derived from an EMBL/GenBank/DDBJ whole genome shotgun (WGS) entry which is preliminary data.</text>
</comment>
<feature type="region of interest" description="Disordered" evidence="3">
    <location>
        <begin position="345"/>
        <end position="365"/>
    </location>
</feature>
<feature type="compositionally biased region" description="Basic and acidic residues" evidence="3">
    <location>
        <begin position="30"/>
        <end position="48"/>
    </location>
</feature>
<feature type="compositionally biased region" description="Polar residues" evidence="3">
    <location>
        <begin position="166"/>
        <end position="175"/>
    </location>
</feature>
<feature type="compositionally biased region" description="Low complexity" evidence="3">
    <location>
        <begin position="229"/>
        <end position="240"/>
    </location>
</feature>